<dbReference type="OrthoDB" id="7933575at2"/>
<protein>
    <submittedName>
        <fullName evidence="1">Uncharacterized protein</fullName>
    </submittedName>
</protein>
<reference evidence="1 2" key="1">
    <citation type="submission" date="2019-07" db="EMBL/GenBank/DDBJ databases">
        <title>Whole genome shotgun sequence of Methylobacterium gnaphalii NBRC 107716.</title>
        <authorList>
            <person name="Hosoyama A."/>
            <person name="Uohara A."/>
            <person name="Ohji S."/>
            <person name="Ichikawa N."/>
        </authorList>
    </citation>
    <scope>NUCLEOTIDE SEQUENCE [LARGE SCALE GENOMIC DNA]</scope>
    <source>
        <strain evidence="1 2">NBRC 107716</strain>
    </source>
</reference>
<sequence>MMRFGRMTIGAAVLHAPDDAVLINLYDDVLERLGSNWFEAGLRSLRYRNLGGQCRHSTA</sequence>
<dbReference type="AlphaFoldDB" id="A0A512JLB8"/>
<dbReference type="RefSeq" id="WP_147047005.1">
    <property type="nucleotide sequence ID" value="NZ_BJZV01000013.1"/>
</dbReference>
<comment type="caution">
    <text evidence="1">The sequence shown here is derived from an EMBL/GenBank/DDBJ whole genome shotgun (WGS) entry which is preliminary data.</text>
</comment>
<keyword evidence="2" id="KW-1185">Reference proteome</keyword>
<organism evidence="1 2">
    <name type="scientific">Methylobacterium gnaphalii</name>
    <dbReference type="NCBI Taxonomy" id="1010610"/>
    <lineage>
        <taxon>Bacteria</taxon>
        <taxon>Pseudomonadati</taxon>
        <taxon>Pseudomonadota</taxon>
        <taxon>Alphaproteobacteria</taxon>
        <taxon>Hyphomicrobiales</taxon>
        <taxon>Methylobacteriaceae</taxon>
        <taxon>Methylobacterium</taxon>
    </lineage>
</organism>
<evidence type="ECO:0000313" key="1">
    <source>
        <dbReference type="EMBL" id="GEP10746.1"/>
    </source>
</evidence>
<dbReference type="EMBL" id="BJZV01000013">
    <property type="protein sequence ID" value="GEP10746.1"/>
    <property type="molecule type" value="Genomic_DNA"/>
</dbReference>
<dbReference type="Proteomes" id="UP000321750">
    <property type="component" value="Unassembled WGS sequence"/>
</dbReference>
<proteinExistence type="predicted"/>
<name>A0A512JLB8_9HYPH</name>
<evidence type="ECO:0000313" key="2">
    <source>
        <dbReference type="Proteomes" id="UP000321750"/>
    </source>
</evidence>
<accession>A0A512JLB8</accession>
<gene>
    <name evidence="1" type="ORF">MGN01_25910</name>
</gene>